<evidence type="ECO:0000313" key="2">
    <source>
        <dbReference type="Proteomes" id="UP000287188"/>
    </source>
</evidence>
<reference evidence="2" key="1">
    <citation type="submission" date="2018-12" db="EMBL/GenBank/DDBJ databases">
        <title>Tengunoibacter tsumagoiensis gen. nov., sp. nov., Dictyobacter kobayashii sp. nov., D. alpinus sp. nov., and D. joshuensis sp. nov. and description of Dictyobacteraceae fam. nov. within the order Ktedonobacterales isolated from Tengu-no-mugimeshi.</title>
        <authorList>
            <person name="Wang C.M."/>
            <person name="Zheng Y."/>
            <person name="Sakai Y."/>
            <person name="Toyoda A."/>
            <person name="Minakuchi Y."/>
            <person name="Abe K."/>
            <person name="Yokota A."/>
            <person name="Yabe S."/>
        </authorList>
    </citation>
    <scope>NUCLEOTIDE SEQUENCE [LARGE SCALE GENOMIC DNA]</scope>
    <source>
        <strain evidence="2">Uno11</strain>
    </source>
</reference>
<gene>
    <name evidence="1" type="ORF">KDK_78360</name>
</gene>
<dbReference type="EMBL" id="BIFS01000002">
    <property type="protein sequence ID" value="GCE24036.1"/>
    <property type="molecule type" value="Genomic_DNA"/>
</dbReference>
<dbReference type="Gene3D" id="3.40.50.970">
    <property type="match status" value="1"/>
</dbReference>
<dbReference type="InterPro" id="IPR051157">
    <property type="entry name" value="PDH/Transketolase"/>
</dbReference>
<dbReference type="SUPFAM" id="SSF52518">
    <property type="entry name" value="Thiamin diphosphate-binding fold (THDP-binding)"/>
    <property type="match status" value="1"/>
</dbReference>
<dbReference type="AlphaFoldDB" id="A0A402AY43"/>
<dbReference type="Proteomes" id="UP000287188">
    <property type="component" value="Unassembled WGS sequence"/>
</dbReference>
<dbReference type="InterPro" id="IPR029061">
    <property type="entry name" value="THDP-binding"/>
</dbReference>
<evidence type="ECO:0000313" key="1">
    <source>
        <dbReference type="EMBL" id="GCE24036.1"/>
    </source>
</evidence>
<dbReference type="PANTHER" id="PTHR43825">
    <property type="entry name" value="PYRUVATE DEHYDROGENASE E1 COMPONENT"/>
    <property type="match status" value="1"/>
</dbReference>
<organism evidence="1 2">
    <name type="scientific">Dictyobacter kobayashii</name>
    <dbReference type="NCBI Taxonomy" id="2014872"/>
    <lineage>
        <taxon>Bacteria</taxon>
        <taxon>Bacillati</taxon>
        <taxon>Chloroflexota</taxon>
        <taxon>Ktedonobacteria</taxon>
        <taxon>Ktedonobacterales</taxon>
        <taxon>Dictyobacteraceae</taxon>
        <taxon>Dictyobacter</taxon>
    </lineage>
</organism>
<dbReference type="PANTHER" id="PTHR43825:SF4">
    <property type="entry name" value="PYRUVATE DEHYDROGENASE E1 COMPONENT"/>
    <property type="match status" value="1"/>
</dbReference>
<proteinExistence type="predicted"/>
<sequence>MSNEEYQSLLRRPGADIRARLTHPDGLNQPEQPEIARALHDTPDENLKELLANLGGHDLNTLLEVFAQADQSQDAPTIIFAYTIKGWGLPFAGDVMNHSMHLSHEQVQQLQQAFNISGGAEWEGFAPETAEARWCQQRAERLSRKQLQAAHCYLRRTYPTAWISRILKSSLPRRHWDVSYPSWLTWLASENAL</sequence>
<protein>
    <submittedName>
        <fullName evidence="1">Uncharacterized protein</fullName>
    </submittedName>
</protein>
<comment type="caution">
    <text evidence="1">The sequence shown here is derived from an EMBL/GenBank/DDBJ whole genome shotgun (WGS) entry which is preliminary data.</text>
</comment>
<accession>A0A402AY43</accession>
<name>A0A402AY43_9CHLR</name>
<keyword evidence="2" id="KW-1185">Reference proteome</keyword>